<evidence type="ECO:0000313" key="2">
    <source>
        <dbReference type="Proteomes" id="UP000277928"/>
    </source>
</evidence>
<accession>A0A3P6TLD2</accession>
<organism evidence="1 2">
    <name type="scientific">Litomosoides sigmodontis</name>
    <name type="common">Filarial nematode worm</name>
    <dbReference type="NCBI Taxonomy" id="42156"/>
    <lineage>
        <taxon>Eukaryota</taxon>
        <taxon>Metazoa</taxon>
        <taxon>Ecdysozoa</taxon>
        <taxon>Nematoda</taxon>
        <taxon>Chromadorea</taxon>
        <taxon>Rhabditida</taxon>
        <taxon>Spirurina</taxon>
        <taxon>Spiruromorpha</taxon>
        <taxon>Filarioidea</taxon>
        <taxon>Onchocercidae</taxon>
        <taxon>Litomosoides</taxon>
    </lineage>
</organism>
<dbReference type="EMBL" id="UYRX01000584">
    <property type="protein sequence ID" value="VDK84179.1"/>
    <property type="molecule type" value="Genomic_DNA"/>
</dbReference>
<dbReference type="AlphaFoldDB" id="A0A3P6TLD2"/>
<reference evidence="1 2" key="1">
    <citation type="submission" date="2018-08" db="EMBL/GenBank/DDBJ databases">
        <authorList>
            <person name="Laetsch R D."/>
            <person name="Stevens L."/>
            <person name="Kumar S."/>
            <person name="Blaxter L. M."/>
        </authorList>
    </citation>
    <scope>NUCLEOTIDE SEQUENCE [LARGE SCALE GENOMIC DNA]</scope>
</reference>
<protein>
    <submittedName>
        <fullName evidence="1">Uncharacterized protein</fullName>
    </submittedName>
</protein>
<name>A0A3P6TLD2_LITSI</name>
<proteinExistence type="predicted"/>
<sequence length="101" mass="11878">MAATSIASIFTTQLVKPSICLLLANWLNYEFFYYLLNALVQGRSEPLHLPVLEDYLRNAAHLISELHVRPEGSEREAHKRVIPLRHMENKFRRMNETWIIM</sequence>
<gene>
    <name evidence="1" type="ORF">NLS_LOCUS6540</name>
</gene>
<keyword evidence="2" id="KW-1185">Reference proteome</keyword>
<dbReference type="Proteomes" id="UP000277928">
    <property type="component" value="Unassembled WGS sequence"/>
</dbReference>
<evidence type="ECO:0000313" key="1">
    <source>
        <dbReference type="EMBL" id="VDK84179.1"/>
    </source>
</evidence>